<gene>
    <name evidence="1" type="ORF">B9Q04_03250</name>
</gene>
<dbReference type="SUPFAM" id="SSF158997">
    <property type="entry name" value="Trm112p-like"/>
    <property type="match status" value="1"/>
</dbReference>
<dbReference type="Proteomes" id="UP000242015">
    <property type="component" value="Unassembled WGS sequence"/>
</dbReference>
<proteinExistence type="predicted"/>
<sequence>MKQWLMDILQCPICRNDKLSLRTIEVNGEEIMWGVILCDACKRWFPIINSIPHMLPDEFRKNEDKEFAERVSKLLKGITLELRPPRYKISDDIR</sequence>
<comment type="caution">
    <text evidence="1">The sequence shown here is derived from an EMBL/GenBank/DDBJ whole genome shotgun (WGS) entry which is preliminary data.</text>
</comment>
<organism evidence="1 2">
    <name type="scientific">Candidatus Marsarchaeota G2 archaeon BE_D</name>
    <dbReference type="NCBI Taxonomy" id="1978158"/>
    <lineage>
        <taxon>Archaea</taxon>
        <taxon>Candidatus Marsarchaeota</taxon>
        <taxon>Candidatus Marsarchaeota group 2</taxon>
    </lineage>
</organism>
<dbReference type="Pfam" id="PF03966">
    <property type="entry name" value="Trm112p"/>
    <property type="match status" value="1"/>
</dbReference>
<protein>
    <recommendedName>
        <fullName evidence="3">Trm112 family protein</fullName>
    </recommendedName>
</protein>
<reference evidence="1 2" key="1">
    <citation type="submission" date="2017-04" db="EMBL/GenBank/DDBJ databases">
        <title>Novel microbial lineages endemic to geothermal iron-oxide mats fill important gaps in the evolutionary history of Archaea.</title>
        <authorList>
            <person name="Jay Z.J."/>
            <person name="Beam J.P."/>
            <person name="Dlakic M."/>
            <person name="Rusch D.B."/>
            <person name="Kozubal M.A."/>
            <person name="Inskeep W.P."/>
        </authorList>
    </citation>
    <scope>NUCLEOTIDE SEQUENCE [LARGE SCALE GENOMIC DNA]</scope>
    <source>
        <strain evidence="1">BE_D</strain>
    </source>
</reference>
<dbReference type="Gene3D" id="2.20.25.10">
    <property type="match status" value="1"/>
</dbReference>
<dbReference type="InterPro" id="IPR005651">
    <property type="entry name" value="Trm112-like"/>
</dbReference>
<accession>A0A2R6CDM8</accession>
<evidence type="ECO:0000313" key="1">
    <source>
        <dbReference type="EMBL" id="PSO08886.1"/>
    </source>
</evidence>
<dbReference type="EMBL" id="NEXF01000041">
    <property type="protein sequence ID" value="PSO08886.1"/>
    <property type="molecule type" value="Genomic_DNA"/>
</dbReference>
<evidence type="ECO:0008006" key="3">
    <source>
        <dbReference type="Google" id="ProtNLM"/>
    </source>
</evidence>
<dbReference type="AlphaFoldDB" id="A0A2R6CDM8"/>
<name>A0A2R6CDM8_9ARCH</name>
<evidence type="ECO:0000313" key="2">
    <source>
        <dbReference type="Proteomes" id="UP000242015"/>
    </source>
</evidence>